<dbReference type="GO" id="GO:0006364">
    <property type="term" value="P:rRNA processing"/>
    <property type="evidence" value="ECO:0007669"/>
    <property type="project" value="UniProtKB-UniRule"/>
</dbReference>
<sequence length="180" mass="19699">MEVLDTWLTIGKVTGVHGLGGNLKVWSWAQSPDTFTPGLCVVLKNEDDPLDPGREYVITRTGRYKKGVLWALEGVSTREISETLVGKLVLVNKASLPDLDDDTWYWQDLIGLTVVDMGEGELGKVAQLFPTGADDILVVTDKTPQGRQEVLIPMNAVFVKDVNLDTGVITTDLPEGFITD</sequence>
<dbReference type="SUPFAM" id="SSF50346">
    <property type="entry name" value="PRC-barrel domain"/>
    <property type="match status" value="1"/>
</dbReference>
<evidence type="ECO:0000256" key="2">
    <source>
        <dbReference type="ARBA" id="ARBA00022517"/>
    </source>
</evidence>
<dbReference type="InterPro" id="IPR009000">
    <property type="entry name" value="Transl_B-barrel_sf"/>
</dbReference>
<evidence type="ECO:0000313" key="9">
    <source>
        <dbReference type="Proteomes" id="UP000231203"/>
    </source>
</evidence>
<dbReference type="AlphaFoldDB" id="A0A2G6MTQ9"/>
<keyword evidence="3 5" id="KW-0698">rRNA processing</keyword>
<dbReference type="GO" id="GO:0043022">
    <property type="term" value="F:ribosome binding"/>
    <property type="evidence" value="ECO:0007669"/>
    <property type="project" value="InterPro"/>
</dbReference>
<comment type="subcellular location">
    <subcellularLocation>
        <location evidence="5">Cytoplasm</location>
    </subcellularLocation>
</comment>
<dbReference type="Pfam" id="PF01782">
    <property type="entry name" value="RimM"/>
    <property type="match status" value="1"/>
</dbReference>
<comment type="similarity">
    <text evidence="5">Belongs to the RimM family.</text>
</comment>
<dbReference type="InterPro" id="IPR011961">
    <property type="entry name" value="RimM"/>
</dbReference>
<protein>
    <recommendedName>
        <fullName evidence="5">Ribosome maturation factor RimM</fullName>
    </recommendedName>
</protein>
<dbReference type="Proteomes" id="UP000231203">
    <property type="component" value="Unassembled WGS sequence"/>
</dbReference>
<comment type="function">
    <text evidence="5">An accessory protein needed during the final step in the assembly of 30S ribosomal subunit, possibly for assembly of the head region. Essential for efficient processing of 16S rRNA. May be needed both before and after RbfA during the maturation of 16S rRNA. It has affinity for free ribosomal 30S subunits but not for 70S ribosomes.</text>
</comment>
<dbReference type="HAMAP" id="MF_00014">
    <property type="entry name" value="Ribosome_mat_RimM"/>
    <property type="match status" value="1"/>
</dbReference>
<keyword evidence="1 5" id="KW-0963">Cytoplasm</keyword>
<evidence type="ECO:0000313" key="8">
    <source>
        <dbReference type="EMBL" id="PIE63405.1"/>
    </source>
</evidence>
<organism evidence="8 9">
    <name type="scientific">Desulfobacter postgatei</name>
    <dbReference type="NCBI Taxonomy" id="2293"/>
    <lineage>
        <taxon>Bacteria</taxon>
        <taxon>Pseudomonadati</taxon>
        <taxon>Thermodesulfobacteriota</taxon>
        <taxon>Desulfobacteria</taxon>
        <taxon>Desulfobacterales</taxon>
        <taxon>Desulfobacteraceae</taxon>
        <taxon>Desulfobacter</taxon>
    </lineage>
</organism>
<dbReference type="InterPro" id="IPR036976">
    <property type="entry name" value="RimM_N_sf"/>
</dbReference>
<comment type="caution">
    <text evidence="8">The sequence shown here is derived from an EMBL/GenBank/DDBJ whole genome shotgun (WGS) entry which is preliminary data.</text>
</comment>
<dbReference type="Pfam" id="PF24986">
    <property type="entry name" value="PRC_RimM"/>
    <property type="match status" value="1"/>
</dbReference>
<evidence type="ECO:0000259" key="6">
    <source>
        <dbReference type="Pfam" id="PF01782"/>
    </source>
</evidence>
<dbReference type="GO" id="GO:0005737">
    <property type="term" value="C:cytoplasm"/>
    <property type="evidence" value="ECO:0007669"/>
    <property type="project" value="UniProtKB-SubCell"/>
</dbReference>
<keyword evidence="2 5" id="KW-0690">Ribosome biogenesis</keyword>
<name>A0A2G6MTQ9_9BACT</name>
<dbReference type="PANTHER" id="PTHR33692">
    <property type="entry name" value="RIBOSOME MATURATION FACTOR RIMM"/>
    <property type="match status" value="1"/>
</dbReference>
<dbReference type="Gene3D" id="2.40.30.60">
    <property type="entry name" value="RimM"/>
    <property type="match status" value="1"/>
</dbReference>
<evidence type="ECO:0000256" key="4">
    <source>
        <dbReference type="ARBA" id="ARBA00023186"/>
    </source>
</evidence>
<gene>
    <name evidence="5 8" type="primary">rimM</name>
    <name evidence="8" type="ORF">CSA25_00580</name>
</gene>
<evidence type="ECO:0000256" key="3">
    <source>
        <dbReference type="ARBA" id="ARBA00022552"/>
    </source>
</evidence>
<dbReference type="Gene3D" id="2.30.30.240">
    <property type="entry name" value="PRC-barrel domain"/>
    <property type="match status" value="1"/>
</dbReference>
<dbReference type="GO" id="GO:0005840">
    <property type="term" value="C:ribosome"/>
    <property type="evidence" value="ECO:0007669"/>
    <property type="project" value="InterPro"/>
</dbReference>
<dbReference type="SUPFAM" id="SSF50447">
    <property type="entry name" value="Translation proteins"/>
    <property type="match status" value="1"/>
</dbReference>
<dbReference type="InterPro" id="IPR002676">
    <property type="entry name" value="RimM_N"/>
</dbReference>
<dbReference type="GO" id="GO:0042274">
    <property type="term" value="P:ribosomal small subunit biogenesis"/>
    <property type="evidence" value="ECO:0007669"/>
    <property type="project" value="UniProtKB-UniRule"/>
</dbReference>
<keyword evidence="4 5" id="KW-0143">Chaperone</keyword>
<evidence type="ECO:0000256" key="5">
    <source>
        <dbReference type="HAMAP-Rule" id="MF_00014"/>
    </source>
</evidence>
<dbReference type="NCBIfam" id="TIGR02273">
    <property type="entry name" value="16S_RimM"/>
    <property type="match status" value="1"/>
</dbReference>
<dbReference type="InterPro" id="IPR056792">
    <property type="entry name" value="PRC_RimM"/>
</dbReference>
<comment type="subunit">
    <text evidence="5">Binds ribosomal protein uS19.</text>
</comment>
<evidence type="ECO:0000259" key="7">
    <source>
        <dbReference type="Pfam" id="PF24986"/>
    </source>
</evidence>
<dbReference type="PANTHER" id="PTHR33692:SF1">
    <property type="entry name" value="RIBOSOME MATURATION FACTOR RIMM"/>
    <property type="match status" value="1"/>
</dbReference>
<dbReference type="InterPro" id="IPR011033">
    <property type="entry name" value="PRC_barrel-like_sf"/>
</dbReference>
<dbReference type="EMBL" id="PDTI01000008">
    <property type="protein sequence ID" value="PIE63405.1"/>
    <property type="molecule type" value="Genomic_DNA"/>
</dbReference>
<evidence type="ECO:0000256" key="1">
    <source>
        <dbReference type="ARBA" id="ARBA00022490"/>
    </source>
</evidence>
<accession>A0A2G6MTQ9</accession>
<proteinExistence type="inferred from homology"/>
<comment type="domain">
    <text evidence="5">The PRC barrel domain binds ribosomal protein uS19.</text>
</comment>
<feature type="domain" description="RimM N-terminal" evidence="6">
    <location>
        <begin position="9"/>
        <end position="94"/>
    </location>
</feature>
<reference evidence="8 9" key="1">
    <citation type="submission" date="2017-10" db="EMBL/GenBank/DDBJ databases">
        <title>Novel microbial diversity and functional potential in the marine mammal oral microbiome.</title>
        <authorList>
            <person name="Dudek N.K."/>
            <person name="Sun C.L."/>
            <person name="Burstein D."/>
            <person name="Kantor R.S."/>
            <person name="Aliaga Goltsman D.S."/>
            <person name="Bik E.M."/>
            <person name="Thomas B.C."/>
            <person name="Banfield J.F."/>
            <person name="Relman D.A."/>
        </authorList>
    </citation>
    <scope>NUCLEOTIDE SEQUENCE [LARGE SCALE GENOMIC DNA]</scope>
    <source>
        <strain evidence="8">DOLJORAL78_47_202</strain>
    </source>
</reference>
<feature type="domain" description="Ribosome maturation factor RimM PRC barrel" evidence="7">
    <location>
        <begin position="106"/>
        <end position="177"/>
    </location>
</feature>